<keyword evidence="5" id="KW-0325">Glycoprotein</keyword>
<dbReference type="EMBL" id="MU157855">
    <property type="protein sequence ID" value="KAF9528086.1"/>
    <property type="molecule type" value="Genomic_DNA"/>
</dbReference>
<dbReference type="GO" id="GO:0030245">
    <property type="term" value="P:cellulose catabolic process"/>
    <property type="evidence" value="ECO:0007669"/>
    <property type="project" value="UniProtKB-KW"/>
</dbReference>
<evidence type="ECO:0000256" key="1">
    <source>
        <dbReference type="ARBA" id="ARBA00000966"/>
    </source>
</evidence>
<dbReference type="Gene3D" id="2.70.100.10">
    <property type="entry name" value="Glycoside hydrolase, family 7, domain"/>
    <property type="match status" value="1"/>
</dbReference>
<dbReference type="CDD" id="cd07999">
    <property type="entry name" value="GH7_CBH_EG"/>
    <property type="match status" value="1"/>
</dbReference>
<evidence type="ECO:0000256" key="4">
    <source>
        <dbReference type="ARBA" id="ARBA00023001"/>
    </source>
</evidence>
<dbReference type="PRINTS" id="PR00734">
    <property type="entry name" value="GLHYDRLASE7"/>
</dbReference>
<dbReference type="AlphaFoldDB" id="A0A9P6EEL0"/>
<comment type="caution">
    <text evidence="10">The sequence shown here is derived from an EMBL/GenBank/DDBJ whole genome shotgun (WGS) entry which is preliminary data.</text>
</comment>
<comment type="catalytic activity">
    <reaction evidence="1">
        <text>Endohydrolysis of (1-&gt;4)-beta-D-glucosidic linkages in cellulose, lichenin and cereal beta-D-glucans.</text>
        <dbReference type="EC" id="3.2.1.4"/>
    </reaction>
</comment>
<dbReference type="GO" id="GO:0008810">
    <property type="term" value="F:cellulase activity"/>
    <property type="evidence" value="ECO:0007669"/>
    <property type="project" value="UniProtKB-EC"/>
</dbReference>
<dbReference type="EC" id="3.2.1.-" evidence="9"/>
<dbReference type="PANTHER" id="PTHR33753:SF1">
    <property type="entry name" value="ENDO-BETA-1,4-GLUCANASE CELB"/>
    <property type="match status" value="1"/>
</dbReference>
<keyword evidence="7 9" id="KW-0326">Glycosidase</keyword>
<dbReference type="OrthoDB" id="412382at2759"/>
<sequence>MFAFGTNTMIAGNLLRRFRSFVAKPDAIDSSLLAFFVCRVLQVSSQLAGTLSTETHPKLNWQQCTISGGCKTVSGSIVLDAEWRWIHQVGSYTNCFIGNIWNTTICYSNKQCSKNCQLEGADYSSYGISTSDIYLLANETNYQPFRPLNQEFSVDVDVSALSCDSNGAISFLQMDLDGGKGRFGNNQAGAQFGTGYCSSKCPRDLKFISGEANAEGWTPSNIDPLSGSGNYGSCCGEMDVWESNSFANAFAAHSCDVGSQNRCTDAACGTAAAPYSGVCDPDGCDFNAYRLGNQSFYGPSKTLDSNKKIMVVTQFVTDSNTADGMLTEIRRKYIQSGKVLANPTVQVSGSFNSIKSQYCGNEKSLFGDVDAFGKHGGLNQVGKGLGTGMVLSFSLLNDAATRFLWLDSRYPVDKDPSIPGVARGRCGPEPPATLLVDPGAQCVAVYSNIKFGDIGTSGGL</sequence>
<dbReference type="PANTHER" id="PTHR33753">
    <property type="entry name" value="1,4-BETA-D-GLUCAN CELLOBIOHYDROLASE B"/>
    <property type="match status" value="1"/>
</dbReference>
<keyword evidence="6" id="KW-0119">Carbohydrate metabolism</keyword>
<evidence type="ECO:0000256" key="2">
    <source>
        <dbReference type="ARBA" id="ARBA00006044"/>
    </source>
</evidence>
<name>A0A9P6EEL0_9AGAR</name>
<evidence type="ECO:0000313" key="10">
    <source>
        <dbReference type="EMBL" id="KAF9528086.1"/>
    </source>
</evidence>
<accession>A0A9P6EEL0</accession>
<dbReference type="Proteomes" id="UP000807306">
    <property type="component" value="Unassembled WGS sequence"/>
</dbReference>
<gene>
    <name evidence="10" type="ORF">CPB83DRAFT_876081</name>
</gene>
<evidence type="ECO:0000256" key="7">
    <source>
        <dbReference type="ARBA" id="ARBA00023295"/>
    </source>
</evidence>
<dbReference type="Pfam" id="PF00840">
    <property type="entry name" value="Glyco_hydro_7"/>
    <property type="match status" value="1"/>
</dbReference>
<evidence type="ECO:0000256" key="6">
    <source>
        <dbReference type="ARBA" id="ARBA00023277"/>
    </source>
</evidence>
<reference evidence="10" key="1">
    <citation type="submission" date="2020-11" db="EMBL/GenBank/DDBJ databases">
        <authorList>
            <consortium name="DOE Joint Genome Institute"/>
            <person name="Ahrendt S."/>
            <person name="Riley R."/>
            <person name="Andreopoulos W."/>
            <person name="Labutti K."/>
            <person name="Pangilinan J."/>
            <person name="Ruiz-Duenas F.J."/>
            <person name="Barrasa J.M."/>
            <person name="Sanchez-Garcia M."/>
            <person name="Camarero S."/>
            <person name="Miyauchi S."/>
            <person name="Serrano A."/>
            <person name="Linde D."/>
            <person name="Babiker R."/>
            <person name="Drula E."/>
            <person name="Ayuso-Fernandez I."/>
            <person name="Pacheco R."/>
            <person name="Padilla G."/>
            <person name="Ferreira P."/>
            <person name="Barriuso J."/>
            <person name="Kellner H."/>
            <person name="Castanera R."/>
            <person name="Alfaro M."/>
            <person name="Ramirez L."/>
            <person name="Pisabarro A.G."/>
            <person name="Kuo A."/>
            <person name="Tritt A."/>
            <person name="Lipzen A."/>
            <person name="He G."/>
            <person name="Yan M."/>
            <person name="Ng V."/>
            <person name="Cullen D."/>
            <person name="Martin F."/>
            <person name="Rosso M.-N."/>
            <person name="Henrissat B."/>
            <person name="Hibbett D."/>
            <person name="Martinez A.T."/>
            <person name="Grigoriev I.V."/>
        </authorList>
    </citation>
    <scope>NUCLEOTIDE SEQUENCE</scope>
    <source>
        <strain evidence="10">CBS 506.95</strain>
    </source>
</reference>
<evidence type="ECO:0000256" key="3">
    <source>
        <dbReference type="ARBA" id="ARBA00022801"/>
    </source>
</evidence>
<dbReference type="InterPro" id="IPR037019">
    <property type="entry name" value="Glyco_hydro_7_sf"/>
</dbReference>
<keyword evidence="3 9" id="KW-0378">Hydrolase</keyword>
<dbReference type="SUPFAM" id="SSF49899">
    <property type="entry name" value="Concanavalin A-like lectins/glucanases"/>
    <property type="match status" value="1"/>
</dbReference>
<dbReference type="InterPro" id="IPR013320">
    <property type="entry name" value="ConA-like_dom_sf"/>
</dbReference>
<organism evidence="10 11">
    <name type="scientific">Crepidotus variabilis</name>
    <dbReference type="NCBI Taxonomy" id="179855"/>
    <lineage>
        <taxon>Eukaryota</taxon>
        <taxon>Fungi</taxon>
        <taxon>Dikarya</taxon>
        <taxon>Basidiomycota</taxon>
        <taxon>Agaricomycotina</taxon>
        <taxon>Agaricomycetes</taxon>
        <taxon>Agaricomycetidae</taxon>
        <taxon>Agaricales</taxon>
        <taxon>Agaricineae</taxon>
        <taxon>Crepidotaceae</taxon>
        <taxon>Crepidotus</taxon>
    </lineage>
</organism>
<keyword evidence="4 9" id="KW-0136">Cellulose degradation</keyword>
<evidence type="ECO:0000313" key="11">
    <source>
        <dbReference type="Proteomes" id="UP000807306"/>
    </source>
</evidence>
<keyword evidence="8 9" id="KW-0624">Polysaccharide degradation</keyword>
<protein>
    <recommendedName>
        <fullName evidence="9">Glucanase</fullName>
        <ecNumber evidence="9">3.2.1.-</ecNumber>
    </recommendedName>
</protein>
<proteinExistence type="inferred from homology"/>
<evidence type="ECO:0000256" key="9">
    <source>
        <dbReference type="RuleBase" id="RU361164"/>
    </source>
</evidence>
<evidence type="ECO:0000256" key="5">
    <source>
        <dbReference type="ARBA" id="ARBA00023180"/>
    </source>
</evidence>
<evidence type="ECO:0000256" key="8">
    <source>
        <dbReference type="ARBA" id="ARBA00023326"/>
    </source>
</evidence>
<dbReference type="InterPro" id="IPR001722">
    <property type="entry name" value="Glyco_hydro_7"/>
</dbReference>
<comment type="similarity">
    <text evidence="2 9">Belongs to the glycosyl hydrolase 7 (cellulase C) family.</text>
</comment>
<keyword evidence="11" id="KW-1185">Reference proteome</keyword>